<sequence length="63" mass="7201">MQNIQTWIAFNKKISRHSLILIGSKEQDFISNCIDVVESVGTKVIFDPLIEFGEFIDNFLGIK</sequence>
<accession>A0ABY6SYU5</accession>
<keyword evidence="2" id="KW-1185">Reference proteome</keyword>
<protein>
    <submittedName>
        <fullName evidence="1">Uncharacterized protein</fullName>
    </submittedName>
</protein>
<gene>
    <name evidence="1" type="ORF">NCTC10913_04216</name>
</gene>
<organism evidence="1 2">
    <name type="scientific">Clostridium carnis</name>
    <dbReference type="NCBI Taxonomy" id="1530"/>
    <lineage>
        <taxon>Bacteria</taxon>
        <taxon>Bacillati</taxon>
        <taxon>Bacillota</taxon>
        <taxon>Clostridia</taxon>
        <taxon>Eubacteriales</taxon>
        <taxon>Clostridiaceae</taxon>
        <taxon>Clostridium</taxon>
    </lineage>
</organism>
<dbReference type="Proteomes" id="UP000277570">
    <property type="component" value="Unassembled WGS sequence"/>
</dbReference>
<comment type="caution">
    <text evidence="1">The sequence shown here is derived from an EMBL/GenBank/DDBJ whole genome shotgun (WGS) entry which is preliminary data.</text>
</comment>
<evidence type="ECO:0000313" key="2">
    <source>
        <dbReference type="Proteomes" id="UP000277570"/>
    </source>
</evidence>
<name>A0ABY6SYU5_9CLOT</name>
<proteinExistence type="predicted"/>
<reference evidence="1 2" key="1">
    <citation type="submission" date="2018-11" db="EMBL/GenBank/DDBJ databases">
        <authorList>
            <consortium name="Pathogen Informatics"/>
        </authorList>
    </citation>
    <scope>NUCLEOTIDE SEQUENCE [LARGE SCALE GENOMIC DNA]</scope>
    <source>
        <strain evidence="1 2">NCTC10913</strain>
    </source>
</reference>
<dbReference type="EMBL" id="UYIN01000021">
    <property type="protein sequence ID" value="VDG73838.1"/>
    <property type="molecule type" value="Genomic_DNA"/>
</dbReference>
<dbReference type="RefSeq" id="WP_125149768.1">
    <property type="nucleotide sequence ID" value="NZ_UYIN01000021.1"/>
</dbReference>
<evidence type="ECO:0000313" key="1">
    <source>
        <dbReference type="EMBL" id="VDG73838.1"/>
    </source>
</evidence>